<dbReference type="PANTHER" id="PTHR33908:SF11">
    <property type="entry name" value="MEMBRANE PROTEIN"/>
    <property type="match status" value="1"/>
</dbReference>
<keyword evidence="5 8" id="KW-0812">Transmembrane</keyword>
<evidence type="ECO:0000259" key="9">
    <source>
        <dbReference type="Pfam" id="PF13231"/>
    </source>
</evidence>
<evidence type="ECO:0000256" key="5">
    <source>
        <dbReference type="ARBA" id="ARBA00022692"/>
    </source>
</evidence>
<feature type="transmembrane region" description="Helical" evidence="8">
    <location>
        <begin position="329"/>
        <end position="352"/>
    </location>
</feature>
<evidence type="ECO:0000256" key="7">
    <source>
        <dbReference type="ARBA" id="ARBA00023136"/>
    </source>
</evidence>
<dbReference type="InterPro" id="IPR038731">
    <property type="entry name" value="RgtA/B/C-like"/>
</dbReference>
<proteinExistence type="predicted"/>
<dbReference type="AlphaFoldDB" id="A0A6B0YN16"/>
<name>A0A6B0YN16_9CHLR</name>
<protein>
    <recommendedName>
        <fullName evidence="9">Glycosyltransferase RgtA/B/C/D-like domain-containing protein</fullName>
    </recommendedName>
</protein>
<reference evidence="10" key="1">
    <citation type="submission" date="2019-09" db="EMBL/GenBank/DDBJ databases">
        <title>Characterisation of the sponge microbiome using genome-centric metagenomics.</title>
        <authorList>
            <person name="Engelberts J.P."/>
            <person name="Robbins S.J."/>
            <person name="De Goeij J.M."/>
            <person name="Aranda M."/>
            <person name="Bell S.C."/>
            <person name="Webster N.S."/>
        </authorList>
    </citation>
    <scope>NUCLEOTIDE SEQUENCE</scope>
    <source>
        <strain evidence="10">SB0664_bin_27</strain>
    </source>
</reference>
<evidence type="ECO:0000313" key="10">
    <source>
        <dbReference type="EMBL" id="MXY92434.1"/>
    </source>
</evidence>
<comment type="caution">
    <text evidence="10">The sequence shown here is derived from an EMBL/GenBank/DDBJ whole genome shotgun (WGS) entry which is preliminary data.</text>
</comment>
<dbReference type="EMBL" id="VXRG01000033">
    <property type="protein sequence ID" value="MXY92434.1"/>
    <property type="molecule type" value="Genomic_DNA"/>
</dbReference>
<feature type="transmembrane region" description="Helical" evidence="8">
    <location>
        <begin position="372"/>
        <end position="391"/>
    </location>
</feature>
<evidence type="ECO:0000256" key="4">
    <source>
        <dbReference type="ARBA" id="ARBA00022679"/>
    </source>
</evidence>
<keyword evidence="3" id="KW-0328">Glycosyltransferase</keyword>
<evidence type="ECO:0000256" key="8">
    <source>
        <dbReference type="SAM" id="Phobius"/>
    </source>
</evidence>
<evidence type="ECO:0000256" key="3">
    <source>
        <dbReference type="ARBA" id="ARBA00022676"/>
    </source>
</evidence>
<organism evidence="10">
    <name type="scientific">Caldilineaceae bacterium SB0664_bin_27</name>
    <dbReference type="NCBI Taxonomy" id="2605260"/>
    <lineage>
        <taxon>Bacteria</taxon>
        <taxon>Bacillati</taxon>
        <taxon>Chloroflexota</taxon>
        <taxon>Caldilineae</taxon>
        <taxon>Caldilineales</taxon>
        <taxon>Caldilineaceae</taxon>
    </lineage>
</organism>
<keyword evidence="7 8" id="KW-0472">Membrane</keyword>
<keyword evidence="4" id="KW-0808">Transferase</keyword>
<keyword evidence="2" id="KW-1003">Cell membrane</keyword>
<keyword evidence="6 8" id="KW-1133">Transmembrane helix</keyword>
<feature type="transmembrane region" description="Helical" evidence="8">
    <location>
        <begin position="37"/>
        <end position="56"/>
    </location>
</feature>
<evidence type="ECO:0000256" key="6">
    <source>
        <dbReference type="ARBA" id="ARBA00022989"/>
    </source>
</evidence>
<feature type="transmembrane region" description="Helical" evidence="8">
    <location>
        <begin position="398"/>
        <end position="416"/>
    </location>
</feature>
<feature type="transmembrane region" description="Helical" evidence="8">
    <location>
        <begin position="106"/>
        <end position="127"/>
    </location>
</feature>
<dbReference type="PANTHER" id="PTHR33908">
    <property type="entry name" value="MANNOSYLTRANSFERASE YKCB-RELATED"/>
    <property type="match status" value="1"/>
</dbReference>
<sequence>MKLSFDSPVRFQLVQTPEPRYTPRDRPRGSPKAQQRWMALVILISFGWRMIGLIARKLGQVEQETIELATRPVEETVGALVAPGQGGMMYYLLIRPWIQFFGTDLFALRYFSVLASAITIALMWQVARRMVPAVGSTLLRNLPLLSTLFLAFNPLQLWYSQEGGAYGLVVMLALFSSWSWLQAMWHSGTRRWLSYLVITSVAVYTQVLTALLLPVHLVWFLLANPLNRKRWKGYGLTLVGFALPVLPLTAWGRSMLAGVFGGAEYQSGSALLGVAADLPVTPLTEMARTLLLDNAQGLLEPVSHLWLIPIFFLGLTGLLVGYTEFGGRIANVGMLATWLILPVLLLYGIGLAGRSFVEPTAQIGEGAARFQGIIWIAPAFTMFVALGTQVMRRAYGRVGNWLAVGMIVFVILYWGYSWWVHGQRPINVQSGAEAFIPHSWHGGPEL</sequence>
<dbReference type="InterPro" id="IPR050297">
    <property type="entry name" value="LipidA_mod_glycosyltrf_83"/>
</dbReference>
<feature type="transmembrane region" description="Helical" evidence="8">
    <location>
        <begin position="76"/>
        <end position="94"/>
    </location>
</feature>
<feature type="transmembrane region" description="Helical" evidence="8">
    <location>
        <begin position="234"/>
        <end position="252"/>
    </location>
</feature>
<feature type="transmembrane region" description="Helical" evidence="8">
    <location>
        <begin position="304"/>
        <end position="322"/>
    </location>
</feature>
<dbReference type="GO" id="GO:0009103">
    <property type="term" value="P:lipopolysaccharide biosynthetic process"/>
    <property type="evidence" value="ECO:0007669"/>
    <property type="project" value="UniProtKB-ARBA"/>
</dbReference>
<evidence type="ECO:0000256" key="1">
    <source>
        <dbReference type="ARBA" id="ARBA00004651"/>
    </source>
</evidence>
<dbReference type="GO" id="GO:0016763">
    <property type="term" value="F:pentosyltransferase activity"/>
    <property type="evidence" value="ECO:0007669"/>
    <property type="project" value="TreeGrafter"/>
</dbReference>
<feature type="transmembrane region" description="Helical" evidence="8">
    <location>
        <begin position="133"/>
        <end position="152"/>
    </location>
</feature>
<comment type="subcellular location">
    <subcellularLocation>
        <location evidence="1">Cell membrane</location>
        <topology evidence="1">Multi-pass membrane protein</topology>
    </subcellularLocation>
</comment>
<feature type="transmembrane region" description="Helical" evidence="8">
    <location>
        <begin position="193"/>
        <end position="222"/>
    </location>
</feature>
<dbReference type="Pfam" id="PF13231">
    <property type="entry name" value="PMT_2"/>
    <property type="match status" value="1"/>
</dbReference>
<evidence type="ECO:0000256" key="2">
    <source>
        <dbReference type="ARBA" id="ARBA00022475"/>
    </source>
</evidence>
<dbReference type="GO" id="GO:0005886">
    <property type="term" value="C:plasma membrane"/>
    <property type="evidence" value="ECO:0007669"/>
    <property type="project" value="UniProtKB-SubCell"/>
</dbReference>
<feature type="transmembrane region" description="Helical" evidence="8">
    <location>
        <begin position="164"/>
        <end position="181"/>
    </location>
</feature>
<accession>A0A6B0YN16</accession>
<feature type="domain" description="Glycosyltransferase RgtA/B/C/D-like" evidence="9">
    <location>
        <begin position="88"/>
        <end position="250"/>
    </location>
</feature>
<gene>
    <name evidence="10" type="ORF">F4Y42_03190</name>
</gene>